<name>A0ABD6D5K3_9EURY</name>
<dbReference type="EMBL" id="JBHUDM010000002">
    <property type="protein sequence ID" value="MFD1641490.1"/>
    <property type="molecule type" value="Genomic_DNA"/>
</dbReference>
<sequence length="42" mass="4531">MTHDTPNGTNERRLWCEHCELSVNPSTGESGPECPACGTELA</sequence>
<dbReference type="Proteomes" id="UP001597052">
    <property type="component" value="Unassembled WGS sequence"/>
</dbReference>
<proteinExistence type="predicted"/>
<evidence type="ECO:0000313" key="2">
    <source>
        <dbReference type="Proteomes" id="UP001597052"/>
    </source>
</evidence>
<accession>A0ABD6D5K3</accession>
<organism evidence="1 2">
    <name type="scientific">Halohasta litorea</name>
    <dbReference type="NCBI Taxonomy" id="869891"/>
    <lineage>
        <taxon>Archaea</taxon>
        <taxon>Methanobacteriati</taxon>
        <taxon>Methanobacteriota</taxon>
        <taxon>Stenosarchaea group</taxon>
        <taxon>Halobacteria</taxon>
        <taxon>Halobacteriales</taxon>
        <taxon>Haloferacaceae</taxon>
        <taxon>Halohasta</taxon>
    </lineage>
</organism>
<keyword evidence="2" id="KW-1185">Reference proteome</keyword>
<protein>
    <recommendedName>
        <fullName evidence="3">Rubrerythrin-like domain-containing protein</fullName>
    </recommendedName>
</protein>
<comment type="caution">
    <text evidence="1">The sequence shown here is derived from an EMBL/GenBank/DDBJ whole genome shotgun (WGS) entry which is preliminary data.</text>
</comment>
<evidence type="ECO:0000313" key="1">
    <source>
        <dbReference type="EMBL" id="MFD1641490.1"/>
    </source>
</evidence>
<reference evidence="1 2" key="1">
    <citation type="journal article" date="2019" name="Int. J. Syst. Evol. Microbiol.">
        <title>The Global Catalogue of Microorganisms (GCM) 10K type strain sequencing project: providing services to taxonomists for standard genome sequencing and annotation.</title>
        <authorList>
            <consortium name="The Broad Institute Genomics Platform"/>
            <consortium name="The Broad Institute Genome Sequencing Center for Infectious Disease"/>
            <person name="Wu L."/>
            <person name="Ma J."/>
        </authorList>
    </citation>
    <scope>NUCLEOTIDE SEQUENCE [LARGE SCALE GENOMIC DNA]</scope>
    <source>
        <strain evidence="1 2">CGMCC 1.10593</strain>
    </source>
</reference>
<gene>
    <name evidence="1" type="ORF">ACFSBW_06340</name>
</gene>
<evidence type="ECO:0008006" key="3">
    <source>
        <dbReference type="Google" id="ProtNLM"/>
    </source>
</evidence>
<dbReference type="RefSeq" id="WP_256396906.1">
    <property type="nucleotide sequence ID" value="NZ_JANHDJ010000005.1"/>
</dbReference>
<dbReference type="AlphaFoldDB" id="A0ABD6D5K3"/>